<dbReference type="EMBL" id="JAWJAY010000001">
    <property type="protein sequence ID" value="MDV2884499.1"/>
    <property type="molecule type" value="Genomic_DNA"/>
</dbReference>
<dbReference type="Proteomes" id="UP001285636">
    <property type="component" value="Unassembled WGS sequence"/>
</dbReference>
<feature type="domain" description="DinB-like" evidence="1">
    <location>
        <begin position="23"/>
        <end position="143"/>
    </location>
</feature>
<evidence type="ECO:0000313" key="2">
    <source>
        <dbReference type="EMBL" id="MDV2884499.1"/>
    </source>
</evidence>
<dbReference type="AlphaFoldDB" id="A0AAJ2KTR7"/>
<dbReference type="SUPFAM" id="SSF109854">
    <property type="entry name" value="DinB/YfiT-like putative metalloenzymes"/>
    <property type="match status" value="1"/>
</dbReference>
<protein>
    <submittedName>
        <fullName evidence="2">DinB family protein</fullName>
    </submittedName>
</protein>
<dbReference type="InterPro" id="IPR024775">
    <property type="entry name" value="DinB-like"/>
</dbReference>
<dbReference type="InterPro" id="IPR034660">
    <property type="entry name" value="DinB/YfiT-like"/>
</dbReference>
<dbReference type="Pfam" id="PF12867">
    <property type="entry name" value="DinB_2"/>
    <property type="match status" value="1"/>
</dbReference>
<dbReference type="RefSeq" id="WP_323465998.1">
    <property type="nucleotide sequence ID" value="NZ_CP144224.1"/>
</dbReference>
<accession>A0AAJ2KTR7</accession>
<organism evidence="2 3">
    <name type="scientific">Alkalihalophilus pseudofirmus</name>
    <name type="common">Bacillus pseudofirmus</name>
    <dbReference type="NCBI Taxonomy" id="79885"/>
    <lineage>
        <taxon>Bacteria</taxon>
        <taxon>Bacillati</taxon>
        <taxon>Bacillota</taxon>
        <taxon>Bacilli</taxon>
        <taxon>Bacillales</taxon>
        <taxon>Bacillaceae</taxon>
        <taxon>Alkalihalophilus</taxon>
    </lineage>
</organism>
<evidence type="ECO:0000259" key="1">
    <source>
        <dbReference type="Pfam" id="PF12867"/>
    </source>
</evidence>
<dbReference type="Gene3D" id="1.20.120.450">
    <property type="entry name" value="dinb family like domain"/>
    <property type="match status" value="1"/>
</dbReference>
<sequence>MNKTLISYHQTIEPIKSLAVYPASSLTEPIGKDKWAVREIVAHMYYWDHFILQKMVPHMAEGADLVAFPDHDSHNSEGLKLLENESVRSIIDRFSNVREELVQRLSELEPDVRFTIGGGKRQFSPESFVKIFVKHDQHHLKQINEKLNNL</sequence>
<gene>
    <name evidence="2" type="ORF">RYX45_04860</name>
</gene>
<name>A0AAJ2KTR7_ALKPS</name>
<reference evidence="2" key="1">
    <citation type="submission" date="2023-10" db="EMBL/GenBank/DDBJ databases">
        <title>Screening of Alkalihalophilus pseudofirmusBZ-TG-HK211 and Its Alleviation of Salt Stress on Rapeseed Growth.</title>
        <authorList>
            <person name="Zhao B."/>
            <person name="Guo T."/>
        </authorList>
    </citation>
    <scope>NUCLEOTIDE SEQUENCE</scope>
    <source>
        <strain evidence="2">BZ-TG-HK211</strain>
    </source>
</reference>
<comment type="caution">
    <text evidence="2">The sequence shown here is derived from an EMBL/GenBank/DDBJ whole genome shotgun (WGS) entry which is preliminary data.</text>
</comment>
<evidence type="ECO:0000313" key="3">
    <source>
        <dbReference type="Proteomes" id="UP001285636"/>
    </source>
</evidence>
<proteinExistence type="predicted"/>